<feature type="domain" description="Gamma tubulin complex component protein N-terminal" evidence="7">
    <location>
        <begin position="150"/>
        <end position="419"/>
    </location>
</feature>
<evidence type="ECO:0000313" key="8">
    <source>
        <dbReference type="EMBL" id="KAF6053046.1"/>
    </source>
</evidence>
<dbReference type="PANTHER" id="PTHR19302:SF33">
    <property type="entry name" value="GAMMA-TUBULIN COMPLEX COMPONENT 5"/>
    <property type="match status" value="1"/>
</dbReference>
<keyword evidence="4 5" id="KW-0206">Cytoskeleton</keyword>
<dbReference type="InterPro" id="IPR040457">
    <property type="entry name" value="GCP_C"/>
</dbReference>
<dbReference type="AlphaFoldDB" id="A0A8X7NPK0"/>
<evidence type="ECO:0000256" key="5">
    <source>
        <dbReference type="RuleBase" id="RU363050"/>
    </source>
</evidence>
<dbReference type="GO" id="GO:0005816">
    <property type="term" value="C:spindle pole body"/>
    <property type="evidence" value="ECO:0007669"/>
    <property type="project" value="UniProtKB-ARBA"/>
</dbReference>
<evidence type="ECO:0000256" key="4">
    <source>
        <dbReference type="ARBA" id="ARBA00023212"/>
    </source>
</evidence>
<feature type="domain" description="Gamma tubulin complex component C-terminal" evidence="6">
    <location>
        <begin position="430"/>
        <end position="755"/>
    </location>
</feature>
<dbReference type="PANTHER" id="PTHR19302">
    <property type="entry name" value="GAMMA TUBULIN COMPLEX PROTEIN"/>
    <property type="match status" value="1"/>
</dbReference>
<gene>
    <name evidence="8" type="ORF">FOB60_003302</name>
</gene>
<protein>
    <recommendedName>
        <fullName evidence="5">Spindle pole body component</fullName>
    </recommendedName>
</protein>
<dbReference type="GO" id="GO:0005874">
    <property type="term" value="C:microtubule"/>
    <property type="evidence" value="ECO:0007669"/>
    <property type="project" value="UniProtKB-KW"/>
</dbReference>
<dbReference type="InterPro" id="IPR007259">
    <property type="entry name" value="GCP"/>
</dbReference>
<dbReference type="Pfam" id="PF04130">
    <property type="entry name" value="GCP_C_terminal"/>
    <property type="match status" value="1"/>
</dbReference>
<evidence type="ECO:0000259" key="6">
    <source>
        <dbReference type="Pfam" id="PF04130"/>
    </source>
</evidence>
<dbReference type="InterPro" id="IPR042241">
    <property type="entry name" value="GCP_C_sf"/>
</dbReference>
<reference evidence="8" key="1">
    <citation type="submission" date="2020-03" db="EMBL/GenBank/DDBJ databases">
        <title>FDA dAtabase for Regulatory Grade micrObial Sequences (FDA-ARGOS): Supporting development and validation of Infectious Disease Dx tests.</title>
        <authorList>
            <person name="Campos J."/>
            <person name="Goldberg B."/>
            <person name="Tallon L."/>
            <person name="Sadzewicz L."/>
            <person name="Vavikolanu K."/>
            <person name="Mehta A."/>
            <person name="Aluvathingal J."/>
            <person name="Nadendla S."/>
            <person name="Nandy P."/>
            <person name="Geyer C."/>
            <person name="Yan Y."/>
            <person name="Sichtig H."/>
        </authorList>
    </citation>
    <scope>NUCLEOTIDE SEQUENCE [LARGE SCALE GENOMIC DNA]</scope>
    <source>
        <strain evidence="8">FDAARGOS_652</strain>
    </source>
</reference>
<dbReference type="Gene3D" id="1.20.120.1900">
    <property type="entry name" value="Gamma-tubulin complex, C-terminal domain"/>
    <property type="match status" value="1"/>
</dbReference>
<evidence type="ECO:0000313" key="9">
    <source>
        <dbReference type="Proteomes" id="UP000590412"/>
    </source>
</evidence>
<dbReference type="GO" id="GO:0000930">
    <property type="term" value="C:gamma-tubulin complex"/>
    <property type="evidence" value="ECO:0007669"/>
    <property type="project" value="TreeGrafter"/>
</dbReference>
<dbReference type="GO" id="GO:0031122">
    <property type="term" value="P:cytoplasmic microtubule organization"/>
    <property type="evidence" value="ECO:0007669"/>
    <property type="project" value="TreeGrafter"/>
</dbReference>
<dbReference type="GO" id="GO:0051321">
    <property type="term" value="P:meiotic cell cycle"/>
    <property type="evidence" value="ECO:0007669"/>
    <property type="project" value="TreeGrafter"/>
</dbReference>
<keyword evidence="2 5" id="KW-0963">Cytoplasm</keyword>
<dbReference type="GO" id="GO:0007020">
    <property type="term" value="P:microtubule nucleation"/>
    <property type="evidence" value="ECO:0007669"/>
    <property type="project" value="InterPro"/>
</dbReference>
<dbReference type="GO" id="GO:0043015">
    <property type="term" value="F:gamma-tubulin binding"/>
    <property type="evidence" value="ECO:0007669"/>
    <property type="project" value="InterPro"/>
</dbReference>
<sequence>MALDKPQVIKLYVHRVVKSLIPAELGEEYIQSVAHELYTSLINTQPIREDISTIINNHKQTFLSNGLKQEWAQFQSLVNLLSQHRSLDQIANYLTFFEAMRDDDDDGQAERGDKLDTVAVSSPAINTKDKTLAQLIQPYYRSLPEDTILTYLPYTLMGLDSKLFTFTNNYKRIEIPQTINNSYSSLLKGLFEYALLYKQLDIFVVKNRGKQASAIKGAFIALLDTKLKQYSHDLNQVFSKSPSSVLSVYQEIYEWIFTLRFLYRASLRMIELDGYQFLNHIYKFTKFGDKHVSSIASSTFTEIVKPYYNVLEFWLIKGELIDRNSEFFISFNQDGEHFQSIIQYHRDKVPEFIKSSDQIFQIGKTLIFLEKYCQELKFVDDFNIKYSREIFTNHNGLASMTVNETIDVINRQYNEVLTFFTQLVHDKYHLFTHLQNFKNLYFMELNDFVESIIIKGESAFNLTSLEITSSQLHQVLHDAIQISSVKLRKDNVERIDSKIFNPQLETFGWDSFLIDYKIGDLPISDLLQSSMVKYLKIFHFFWKLRHLQMLLKSNYLAFGQLQMTMTPRVRGSYRKLVSQVNGVDIRRHHLIKFLDDLVGYLSYDVVETSFERNIIDKLCHRDQTTDKKLVLDKSFMKLPQAVEEEKDIDQDTERTPMNKLTIDELITVHERYLDDIVYTKLFNGSIKGAKTSISFIDQIYEILQSIFRFINTSQEYLSVIETFLVLINSQERVHDGSSSDQDEEYQLEKDIDDGMKRMTKLWKILEVDIFNGEFQILVDGFKEDLKVDNDLKEFGKCL</sequence>
<comment type="subcellular location">
    <subcellularLocation>
        <location evidence="5">Cytoplasm</location>
        <location evidence="5">Cytoskeleton</location>
        <location evidence="5">Microtubule organizing center</location>
    </subcellularLocation>
</comment>
<dbReference type="EMBL" id="JABWAB010000004">
    <property type="protein sequence ID" value="KAF6053046.1"/>
    <property type="molecule type" value="Genomic_DNA"/>
</dbReference>
<dbReference type="Proteomes" id="UP000590412">
    <property type="component" value="Unassembled WGS sequence"/>
</dbReference>
<dbReference type="InterPro" id="IPR041470">
    <property type="entry name" value="GCP_N"/>
</dbReference>
<dbReference type="OrthoDB" id="5860513at2759"/>
<organism evidence="8 9">
    <name type="scientific">Candida parapsilosis</name>
    <name type="common">Yeast</name>
    <dbReference type="NCBI Taxonomy" id="5480"/>
    <lineage>
        <taxon>Eukaryota</taxon>
        <taxon>Fungi</taxon>
        <taxon>Dikarya</taxon>
        <taxon>Ascomycota</taxon>
        <taxon>Saccharomycotina</taxon>
        <taxon>Pichiomycetes</taxon>
        <taxon>Debaryomycetaceae</taxon>
        <taxon>Candida/Lodderomyces clade</taxon>
        <taxon>Candida</taxon>
    </lineage>
</organism>
<evidence type="ECO:0000259" key="7">
    <source>
        <dbReference type="Pfam" id="PF17681"/>
    </source>
</evidence>
<dbReference type="Pfam" id="PF17681">
    <property type="entry name" value="GCP_N_terminal"/>
    <property type="match status" value="1"/>
</dbReference>
<evidence type="ECO:0000256" key="3">
    <source>
        <dbReference type="ARBA" id="ARBA00022701"/>
    </source>
</evidence>
<dbReference type="GO" id="GO:0000922">
    <property type="term" value="C:spindle pole"/>
    <property type="evidence" value="ECO:0007669"/>
    <property type="project" value="InterPro"/>
</dbReference>
<proteinExistence type="inferred from homology"/>
<evidence type="ECO:0000256" key="2">
    <source>
        <dbReference type="ARBA" id="ARBA00022490"/>
    </source>
</evidence>
<accession>A0A8X7NPK0</accession>
<dbReference type="GO" id="GO:0051225">
    <property type="term" value="P:spindle assembly"/>
    <property type="evidence" value="ECO:0007669"/>
    <property type="project" value="TreeGrafter"/>
</dbReference>
<comment type="caution">
    <text evidence="8">The sequence shown here is derived from an EMBL/GenBank/DDBJ whole genome shotgun (WGS) entry which is preliminary data.</text>
</comment>
<dbReference type="GO" id="GO:0000278">
    <property type="term" value="P:mitotic cell cycle"/>
    <property type="evidence" value="ECO:0007669"/>
    <property type="project" value="TreeGrafter"/>
</dbReference>
<evidence type="ECO:0000256" key="1">
    <source>
        <dbReference type="ARBA" id="ARBA00010337"/>
    </source>
</evidence>
<dbReference type="GO" id="GO:0051011">
    <property type="term" value="F:microtubule minus-end binding"/>
    <property type="evidence" value="ECO:0007669"/>
    <property type="project" value="TreeGrafter"/>
</dbReference>
<keyword evidence="3 5" id="KW-0493">Microtubule</keyword>
<name>A0A8X7NPK0_CANPA</name>
<comment type="similarity">
    <text evidence="1 5">Belongs to the TUBGCP family.</text>
</comment>